<name>A0A1I7Z0Q6_9BILA</name>
<dbReference type="AlphaFoldDB" id="A0A1I7Z0Q6"/>
<evidence type="ECO:0000313" key="5">
    <source>
        <dbReference type="WBParaSite" id="L893_g21637.t1"/>
    </source>
</evidence>
<proteinExistence type="inferred from homology"/>
<dbReference type="GO" id="GO:0031625">
    <property type="term" value="F:ubiquitin protein ligase binding"/>
    <property type="evidence" value="ECO:0007669"/>
    <property type="project" value="InterPro"/>
</dbReference>
<evidence type="ECO:0000259" key="3">
    <source>
        <dbReference type="Pfam" id="PF00888"/>
    </source>
</evidence>
<feature type="domain" description="Cullin N-terminal" evidence="3">
    <location>
        <begin position="17"/>
        <end position="222"/>
    </location>
</feature>
<dbReference type="Pfam" id="PF00888">
    <property type="entry name" value="Cullin"/>
    <property type="match status" value="1"/>
</dbReference>
<protein>
    <submittedName>
        <fullName evidence="5">Cullin domain-containing protein</fullName>
    </submittedName>
</protein>
<dbReference type="Gene3D" id="1.20.1310.10">
    <property type="entry name" value="Cullin Repeats"/>
    <property type="match status" value="1"/>
</dbReference>
<evidence type="ECO:0000256" key="2">
    <source>
        <dbReference type="ARBA" id="ARBA00022786"/>
    </source>
</evidence>
<accession>A0A1I7Z0Q6</accession>
<reference evidence="5" key="1">
    <citation type="submission" date="2016-11" db="UniProtKB">
        <authorList>
            <consortium name="WormBaseParasite"/>
        </authorList>
    </citation>
    <scope>IDENTIFICATION</scope>
</reference>
<evidence type="ECO:0000256" key="1">
    <source>
        <dbReference type="ARBA" id="ARBA00006019"/>
    </source>
</evidence>
<dbReference type="Proteomes" id="UP000095287">
    <property type="component" value="Unplaced"/>
</dbReference>
<keyword evidence="2" id="KW-0833">Ubl conjugation pathway</keyword>
<dbReference type="InterPro" id="IPR016159">
    <property type="entry name" value="Cullin_repeat-like_dom_sf"/>
</dbReference>
<dbReference type="GO" id="GO:0006511">
    <property type="term" value="P:ubiquitin-dependent protein catabolic process"/>
    <property type="evidence" value="ECO:0007669"/>
    <property type="project" value="InterPro"/>
</dbReference>
<keyword evidence="4" id="KW-1185">Reference proteome</keyword>
<comment type="similarity">
    <text evidence="1">Belongs to the cullin family.</text>
</comment>
<dbReference type="SUPFAM" id="SSF74788">
    <property type="entry name" value="Cullin repeat-like"/>
    <property type="match status" value="1"/>
</dbReference>
<dbReference type="InterPro" id="IPR001373">
    <property type="entry name" value="Cullin_N"/>
</dbReference>
<sequence length="260" mass="29951">MKVNVKFTVDGAFASIVNTLTKLCRGETLSAKEYISLYTTTTDFSYTNNGALMYEALRRFYRQFISEKAAQIEALTTPVDRLLEYKSAWENIRSSEQAINGTFRYFDRNWVKRTNRDSTDNGDTAEVLEAYTLCMVTWLEEIYFDRNWVKRTNRDSTDNGDTAEVFEAYTLCMVTWLEEMFKKKPGVITQSALAVLKEEEDWVQGARVDLVKVVTESLVELNRLETVGMDTSDEDDEETGGHKVPQDARQLLLAFEEHLQ</sequence>
<dbReference type="WBParaSite" id="L893_g21637.t1">
    <property type="protein sequence ID" value="L893_g21637.t1"/>
    <property type="gene ID" value="L893_g21637"/>
</dbReference>
<evidence type="ECO:0000313" key="4">
    <source>
        <dbReference type="Proteomes" id="UP000095287"/>
    </source>
</evidence>
<organism evidence="4 5">
    <name type="scientific">Steinernema glaseri</name>
    <dbReference type="NCBI Taxonomy" id="37863"/>
    <lineage>
        <taxon>Eukaryota</taxon>
        <taxon>Metazoa</taxon>
        <taxon>Ecdysozoa</taxon>
        <taxon>Nematoda</taxon>
        <taxon>Chromadorea</taxon>
        <taxon>Rhabditida</taxon>
        <taxon>Tylenchina</taxon>
        <taxon>Panagrolaimomorpha</taxon>
        <taxon>Strongyloidoidea</taxon>
        <taxon>Steinernematidae</taxon>
        <taxon>Steinernema</taxon>
    </lineage>
</organism>